<feature type="chain" id="PRO_5046535591" evidence="7">
    <location>
        <begin position="32"/>
        <end position="495"/>
    </location>
</feature>
<evidence type="ECO:0000256" key="1">
    <source>
        <dbReference type="ARBA" id="ARBA00001947"/>
    </source>
</evidence>
<evidence type="ECO:0000256" key="2">
    <source>
        <dbReference type="ARBA" id="ARBA00022670"/>
    </source>
</evidence>
<evidence type="ECO:0000256" key="4">
    <source>
        <dbReference type="ARBA" id="ARBA00022801"/>
    </source>
</evidence>
<dbReference type="SUPFAM" id="SSF48452">
    <property type="entry name" value="TPR-like"/>
    <property type="match status" value="1"/>
</dbReference>
<evidence type="ECO:0000313" key="10">
    <source>
        <dbReference type="Proteomes" id="UP001500547"/>
    </source>
</evidence>
<protein>
    <submittedName>
        <fullName evidence="9">M48 family metalloprotease</fullName>
    </submittedName>
</protein>
<evidence type="ECO:0000313" key="9">
    <source>
        <dbReference type="EMBL" id="GAA5168369.1"/>
    </source>
</evidence>
<dbReference type="InterPro" id="IPR001915">
    <property type="entry name" value="Peptidase_M48"/>
</dbReference>
<comment type="caution">
    <text evidence="9">The sequence shown here is derived from an EMBL/GenBank/DDBJ whole genome shotgun (WGS) entry which is preliminary data.</text>
</comment>
<keyword evidence="5" id="KW-0862">Zinc</keyword>
<accession>A0ABP9QVL3</accession>
<dbReference type="PANTHER" id="PTHR22726">
    <property type="entry name" value="METALLOENDOPEPTIDASE OMA1"/>
    <property type="match status" value="1"/>
</dbReference>
<proteinExistence type="predicted"/>
<dbReference type="EMBL" id="BAABLD010000010">
    <property type="protein sequence ID" value="GAA5168369.1"/>
    <property type="molecule type" value="Genomic_DNA"/>
</dbReference>
<dbReference type="InterPro" id="IPR051156">
    <property type="entry name" value="Mito/Outer_Membr_Metalloprot"/>
</dbReference>
<dbReference type="GO" id="GO:0008237">
    <property type="term" value="F:metallopeptidase activity"/>
    <property type="evidence" value="ECO:0007669"/>
    <property type="project" value="UniProtKB-KW"/>
</dbReference>
<keyword evidence="7" id="KW-0732">Signal</keyword>
<evidence type="ECO:0000256" key="5">
    <source>
        <dbReference type="ARBA" id="ARBA00022833"/>
    </source>
</evidence>
<feature type="domain" description="Peptidase M48" evidence="8">
    <location>
        <begin position="77"/>
        <end position="264"/>
    </location>
</feature>
<dbReference type="RefSeq" id="WP_345533739.1">
    <property type="nucleotide sequence ID" value="NZ_BAABLD010000010.1"/>
</dbReference>
<reference evidence="10" key="1">
    <citation type="journal article" date="2019" name="Int. J. Syst. Evol. Microbiol.">
        <title>The Global Catalogue of Microorganisms (GCM) 10K type strain sequencing project: providing services to taxonomists for standard genome sequencing and annotation.</title>
        <authorList>
            <consortium name="The Broad Institute Genomics Platform"/>
            <consortium name="The Broad Institute Genome Sequencing Center for Infectious Disease"/>
            <person name="Wu L."/>
            <person name="Ma J."/>
        </authorList>
    </citation>
    <scope>NUCLEOTIDE SEQUENCE [LARGE SCALE GENOMIC DNA]</scope>
    <source>
        <strain evidence="10">JCM 18715</strain>
    </source>
</reference>
<evidence type="ECO:0000256" key="6">
    <source>
        <dbReference type="ARBA" id="ARBA00023049"/>
    </source>
</evidence>
<comment type="cofactor">
    <cofactor evidence="1">
        <name>Zn(2+)</name>
        <dbReference type="ChEBI" id="CHEBI:29105"/>
    </cofactor>
</comment>
<dbReference type="InterPro" id="IPR011990">
    <property type="entry name" value="TPR-like_helical_dom_sf"/>
</dbReference>
<dbReference type="Gene3D" id="1.25.40.10">
    <property type="entry name" value="Tetratricopeptide repeat domain"/>
    <property type="match status" value="1"/>
</dbReference>
<name>A0ABP9QVL3_9RHOO</name>
<evidence type="ECO:0000259" key="8">
    <source>
        <dbReference type="Pfam" id="PF01435"/>
    </source>
</evidence>
<dbReference type="Pfam" id="PF01435">
    <property type="entry name" value="Peptidase_M48"/>
    <property type="match status" value="1"/>
</dbReference>
<evidence type="ECO:0000256" key="3">
    <source>
        <dbReference type="ARBA" id="ARBA00022723"/>
    </source>
</evidence>
<sequence length="495" mass="54073">MLVPHDSLRGLARRALCVALAASLAIHPVAAQLPELGDASQSVLSPAKERSIGETAMREIRQYEPSYIDDAEVEYFLNRLGRRLVQATDAKPEDFLFFALRDPTINAFAMPGGFIGVHSGLVLASQSESELAGVLAHEIGHVQQHHIARMLDKQSGASATMLAAFLLAILAAGRGPSGSAMAQATLAGTQAALIQNQLSYSQDFEREADRIGFQTLSASGFDVRGMANFFDRLGKAMRSSERSETAYLRTHPLSVERMADMQGRAQGAVPGVVADSNEYVLIRAKLDAEAGLPKDALARIQARQAPRRQDQAAKLYALARAYTRDNRATEAQKALADLRAMRFESPLVDSMLADMLLRQGKAAEAEQVCGQAFARYSDARFLLLCQVQALTESGKPERAAQLARDALVDTPNDERLWILQAKAYAAQGKVVEQQRAMAELYVVRGNLIAAVEQLQLAQRGGGGDFYTQSAVDSRLRELRNRLREERREGRPNGLQ</sequence>
<dbReference type="Proteomes" id="UP001500547">
    <property type="component" value="Unassembled WGS sequence"/>
</dbReference>
<dbReference type="PANTHER" id="PTHR22726:SF1">
    <property type="entry name" value="METALLOENDOPEPTIDASE OMA1, MITOCHONDRIAL"/>
    <property type="match status" value="1"/>
</dbReference>
<dbReference type="Gene3D" id="3.30.2010.10">
    <property type="entry name" value="Metalloproteases ('zincins'), catalytic domain"/>
    <property type="match status" value="1"/>
</dbReference>
<gene>
    <name evidence="9" type="ORF">GCM10025770_28250</name>
</gene>
<keyword evidence="2" id="KW-0645">Protease</keyword>
<keyword evidence="6 9" id="KW-0482">Metalloprotease</keyword>
<keyword evidence="4" id="KW-0378">Hydrolase</keyword>
<dbReference type="Pfam" id="PF09295">
    <property type="entry name" value="ChAPs"/>
    <property type="match status" value="1"/>
</dbReference>
<keyword evidence="3" id="KW-0479">Metal-binding</keyword>
<feature type="signal peptide" evidence="7">
    <location>
        <begin position="1"/>
        <end position="31"/>
    </location>
</feature>
<keyword evidence="10" id="KW-1185">Reference proteome</keyword>
<evidence type="ECO:0000256" key="7">
    <source>
        <dbReference type="SAM" id="SignalP"/>
    </source>
</evidence>
<dbReference type="InterPro" id="IPR015374">
    <property type="entry name" value="ChAPs"/>
</dbReference>
<organism evidence="9 10">
    <name type="scientific">Viridibacterium curvum</name>
    <dbReference type="NCBI Taxonomy" id="1101404"/>
    <lineage>
        <taxon>Bacteria</taxon>
        <taxon>Pseudomonadati</taxon>
        <taxon>Pseudomonadota</taxon>
        <taxon>Betaproteobacteria</taxon>
        <taxon>Rhodocyclales</taxon>
        <taxon>Rhodocyclaceae</taxon>
        <taxon>Viridibacterium</taxon>
    </lineage>
</organism>